<dbReference type="AlphaFoldDB" id="A0A371EJF1"/>
<sequence>MKQSVVGLSSGIKKNLEQSESDVASKWVAVRVTLSLDNFGSTDRSRLRSSSFSPRPFDNFGSTGRSRLGSNTCTIVKGMTLDLYITKKTFSIEGIPINGSIFNSTQYSFKSINGSKFIFLVLYMDDILLASNDLSILHETK</sequence>
<gene>
    <name evidence="1" type="ORF">CR513_55066</name>
</gene>
<keyword evidence="2" id="KW-1185">Reference proteome</keyword>
<dbReference type="Proteomes" id="UP000257109">
    <property type="component" value="Unassembled WGS sequence"/>
</dbReference>
<name>A0A371EJF1_MUCPR</name>
<organism evidence="1 2">
    <name type="scientific">Mucuna pruriens</name>
    <name type="common">Velvet bean</name>
    <name type="synonym">Dolichos pruriens</name>
    <dbReference type="NCBI Taxonomy" id="157652"/>
    <lineage>
        <taxon>Eukaryota</taxon>
        <taxon>Viridiplantae</taxon>
        <taxon>Streptophyta</taxon>
        <taxon>Embryophyta</taxon>
        <taxon>Tracheophyta</taxon>
        <taxon>Spermatophyta</taxon>
        <taxon>Magnoliopsida</taxon>
        <taxon>eudicotyledons</taxon>
        <taxon>Gunneridae</taxon>
        <taxon>Pentapetalae</taxon>
        <taxon>rosids</taxon>
        <taxon>fabids</taxon>
        <taxon>Fabales</taxon>
        <taxon>Fabaceae</taxon>
        <taxon>Papilionoideae</taxon>
        <taxon>50 kb inversion clade</taxon>
        <taxon>NPAAA clade</taxon>
        <taxon>indigoferoid/millettioid clade</taxon>
        <taxon>Phaseoleae</taxon>
        <taxon>Mucuna</taxon>
    </lineage>
</organism>
<dbReference type="OrthoDB" id="1645289at2759"/>
<accession>A0A371EJF1</accession>
<evidence type="ECO:0000313" key="1">
    <source>
        <dbReference type="EMBL" id="RDX66190.1"/>
    </source>
</evidence>
<dbReference type="EMBL" id="QJKJ01013552">
    <property type="protein sequence ID" value="RDX66190.1"/>
    <property type="molecule type" value="Genomic_DNA"/>
</dbReference>
<comment type="caution">
    <text evidence="1">The sequence shown here is derived from an EMBL/GenBank/DDBJ whole genome shotgun (WGS) entry which is preliminary data.</text>
</comment>
<evidence type="ECO:0000313" key="2">
    <source>
        <dbReference type="Proteomes" id="UP000257109"/>
    </source>
</evidence>
<evidence type="ECO:0008006" key="3">
    <source>
        <dbReference type="Google" id="ProtNLM"/>
    </source>
</evidence>
<proteinExistence type="predicted"/>
<reference evidence="1" key="1">
    <citation type="submission" date="2018-05" db="EMBL/GenBank/DDBJ databases">
        <title>Draft genome of Mucuna pruriens seed.</title>
        <authorList>
            <person name="Nnadi N.E."/>
            <person name="Vos R."/>
            <person name="Hasami M.H."/>
            <person name="Devisetty U.K."/>
            <person name="Aguiy J.C."/>
        </authorList>
    </citation>
    <scope>NUCLEOTIDE SEQUENCE [LARGE SCALE GENOMIC DNA]</scope>
    <source>
        <strain evidence="1">JCA_2017</strain>
    </source>
</reference>
<feature type="non-terminal residue" evidence="1">
    <location>
        <position position="1"/>
    </location>
</feature>
<protein>
    <recommendedName>
        <fullName evidence="3">Reverse transcriptase Ty1/copia-type domain-containing protein</fullName>
    </recommendedName>
</protein>